<evidence type="ECO:0000313" key="2">
    <source>
        <dbReference type="EMBL" id="SUM71982.1"/>
    </source>
</evidence>
<feature type="compositionally biased region" description="Basic and acidic residues" evidence="1">
    <location>
        <begin position="7"/>
        <end position="20"/>
    </location>
</feature>
<proteinExistence type="predicted"/>
<protein>
    <submittedName>
        <fullName evidence="2">Transferrin receptor</fullName>
    </submittedName>
</protein>
<reference evidence="2 3" key="1">
    <citation type="submission" date="2018-06" db="EMBL/GenBank/DDBJ databases">
        <authorList>
            <consortium name="Pathogen Informatics"/>
            <person name="Doyle S."/>
        </authorList>
    </citation>
    <scope>NUCLEOTIDE SEQUENCE [LARGE SCALE GENOMIC DNA]</scope>
    <source>
        <strain evidence="2 3">NCTC11807</strain>
    </source>
</reference>
<evidence type="ECO:0000256" key="1">
    <source>
        <dbReference type="SAM" id="MobiDB-lite"/>
    </source>
</evidence>
<dbReference type="EMBL" id="UHDZ01000001">
    <property type="protein sequence ID" value="SUM71982.1"/>
    <property type="molecule type" value="Genomic_DNA"/>
</dbReference>
<sequence length="59" mass="6985">MTIKNTYEFKDKNNTHHRGETKTVTVKVPVDQVMINCLNLNQSLFLHHLDKHILRQLTK</sequence>
<organism evidence="2 3">
    <name type="scientific">Staphylococcus saccharolyticus</name>
    <dbReference type="NCBI Taxonomy" id="33028"/>
    <lineage>
        <taxon>Bacteria</taxon>
        <taxon>Bacillati</taxon>
        <taxon>Bacillota</taxon>
        <taxon>Bacilli</taxon>
        <taxon>Bacillales</taxon>
        <taxon>Staphylococcaceae</taxon>
        <taxon>Staphylococcus</taxon>
    </lineage>
</organism>
<gene>
    <name evidence="2" type="ORF">NCTC11807_01675</name>
</gene>
<dbReference type="AlphaFoldDB" id="A0A380H644"/>
<evidence type="ECO:0000313" key="3">
    <source>
        <dbReference type="Proteomes" id="UP000255425"/>
    </source>
</evidence>
<accession>A0A380H644</accession>
<keyword evidence="3" id="KW-1185">Reference proteome</keyword>
<feature type="region of interest" description="Disordered" evidence="1">
    <location>
        <begin position="1"/>
        <end position="20"/>
    </location>
</feature>
<name>A0A380H644_9STAP</name>
<keyword evidence="2" id="KW-0675">Receptor</keyword>
<dbReference type="Proteomes" id="UP000255425">
    <property type="component" value="Unassembled WGS sequence"/>
</dbReference>